<dbReference type="GO" id="GO:0009102">
    <property type="term" value="P:biotin biosynthetic process"/>
    <property type="evidence" value="ECO:0007669"/>
    <property type="project" value="UniProtKB-UniRule"/>
</dbReference>
<feature type="region of interest" description="Disordered" evidence="10">
    <location>
        <begin position="1"/>
        <end position="30"/>
    </location>
</feature>
<dbReference type="Proteomes" id="UP000317617">
    <property type="component" value="Unassembled WGS sequence"/>
</dbReference>
<feature type="binding site" evidence="9">
    <location>
        <begin position="140"/>
        <end position="141"/>
    </location>
    <ligand>
        <name>pyridoxal 5'-phosphate</name>
        <dbReference type="ChEBI" id="CHEBI:597326"/>
    </ligand>
</feature>
<reference evidence="11 12" key="1">
    <citation type="submission" date="2019-06" db="EMBL/GenBank/DDBJ databases">
        <title>Whole genome shotgun sequence of Acetobacter orleanensis NBRC 13752.</title>
        <authorList>
            <person name="Hosoyama A."/>
            <person name="Uohara A."/>
            <person name="Ohji S."/>
            <person name="Ichikawa N."/>
        </authorList>
    </citation>
    <scope>NUCLEOTIDE SEQUENCE [LARGE SCALE GENOMIC DNA]</scope>
    <source>
        <strain evidence="11 12">NBRC 13752</strain>
    </source>
</reference>
<dbReference type="PROSITE" id="PS00600">
    <property type="entry name" value="AA_TRANSFER_CLASS_3"/>
    <property type="match status" value="1"/>
</dbReference>
<dbReference type="Gene3D" id="3.90.1150.10">
    <property type="entry name" value="Aspartate Aminotransferase, domain 1"/>
    <property type="match status" value="1"/>
</dbReference>
<comment type="function">
    <text evidence="9">Catalyzes the transfer of the alpha-amino group from S-adenosyl-L-methionine (SAM) to 7-keto-8-aminopelargonic acid (KAPA) to form 7,8-diaminopelargonic acid (DAPA). It is the only aminotransferase known to utilize SAM as an amino donor.</text>
</comment>
<keyword evidence="6 9" id="KW-0093">Biotin biosynthesis</keyword>
<dbReference type="InterPro" id="IPR005815">
    <property type="entry name" value="BioA"/>
</dbReference>
<keyword evidence="4 9" id="KW-0808">Transferase</keyword>
<keyword evidence="5 9" id="KW-0949">S-adenosyl-L-methionine</keyword>
<feature type="binding site" evidence="9">
    <location>
        <position position="296"/>
    </location>
    <ligand>
        <name>substrate</name>
    </ligand>
</feature>
<keyword evidence="12" id="KW-1185">Reference proteome</keyword>
<dbReference type="AlphaFoldDB" id="A0A4Y3TLA1"/>
<keyword evidence="9" id="KW-0963">Cytoplasm</keyword>
<dbReference type="GO" id="GO:0004015">
    <property type="term" value="F:adenosylmethionine-8-amino-7-oxononanoate transaminase activity"/>
    <property type="evidence" value="ECO:0007669"/>
    <property type="project" value="UniProtKB-UniRule"/>
</dbReference>
<comment type="subunit">
    <text evidence="9">Homodimer.</text>
</comment>
<evidence type="ECO:0000256" key="2">
    <source>
        <dbReference type="ARBA" id="ARBA00005063"/>
    </source>
</evidence>
<dbReference type="SUPFAM" id="SSF53383">
    <property type="entry name" value="PLP-dependent transferases"/>
    <property type="match status" value="1"/>
</dbReference>
<dbReference type="NCBIfam" id="NF004624">
    <property type="entry name" value="PRK05964.1"/>
    <property type="match status" value="1"/>
</dbReference>
<comment type="similarity">
    <text evidence="9">Belongs to the class-III pyridoxal-phosphate-dependent aminotransferase family. BioA subfamily.</text>
</comment>
<dbReference type="PIRSF" id="PIRSF000521">
    <property type="entry name" value="Transaminase_4ab_Lys_Orn"/>
    <property type="match status" value="1"/>
</dbReference>
<dbReference type="InterPro" id="IPR049704">
    <property type="entry name" value="Aminotrans_3_PPA_site"/>
</dbReference>
<dbReference type="InterPro" id="IPR005814">
    <property type="entry name" value="Aminotrans_3"/>
</dbReference>
<dbReference type="GO" id="GO:0005737">
    <property type="term" value="C:cytoplasm"/>
    <property type="evidence" value="ECO:0007669"/>
    <property type="project" value="UniProtKB-SubCell"/>
</dbReference>
<feature type="binding site" evidence="9">
    <location>
        <position position="330"/>
    </location>
    <ligand>
        <name>substrate</name>
    </ligand>
</feature>
<evidence type="ECO:0000256" key="7">
    <source>
        <dbReference type="ARBA" id="ARBA00022898"/>
    </source>
</evidence>
<evidence type="ECO:0000256" key="3">
    <source>
        <dbReference type="ARBA" id="ARBA00022576"/>
    </source>
</evidence>
<dbReference type="HAMAP" id="MF_00834">
    <property type="entry name" value="BioA"/>
    <property type="match status" value="1"/>
</dbReference>
<evidence type="ECO:0000256" key="8">
    <source>
        <dbReference type="ARBA" id="ARBA00048449"/>
    </source>
</evidence>
<dbReference type="OrthoDB" id="9801834at2"/>
<evidence type="ECO:0000313" key="12">
    <source>
        <dbReference type="Proteomes" id="UP000317617"/>
    </source>
</evidence>
<evidence type="ECO:0000256" key="10">
    <source>
        <dbReference type="SAM" id="MobiDB-lite"/>
    </source>
</evidence>
<feature type="site" description="Participates in the substrate recognition with KAPA and in a stacking interaction with the adenine ring of SAM" evidence="9">
    <location>
        <position position="45"/>
    </location>
</feature>
<evidence type="ECO:0000256" key="6">
    <source>
        <dbReference type="ARBA" id="ARBA00022756"/>
    </source>
</evidence>
<evidence type="ECO:0000256" key="9">
    <source>
        <dbReference type="HAMAP-Rule" id="MF_00834"/>
    </source>
</evidence>
<feature type="binding site" evidence="9">
    <location>
        <position position="267"/>
    </location>
    <ligand>
        <name>pyridoxal 5'-phosphate</name>
        <dbReference type="ChEBI" id="CHEBI:597326"/>
    </ligand>
</feature>
<gene>
    <name evidence="9 11" type="primary">bioA</name>
    <name evidence="11" type="ORF">AOR01nite_02070</name>
</gene>
<evidence type="ECO:0000313" key="11">
    <source>
        <dbReference type="EMBL" id="GEB81730.1"/>
    </source>
</evidence>
<feature type="compositionally biased region" description="Pro residues" evidence="10">
    <location>
        <begin position="1"/>
        <end position="18"/>
    </location>
</feature>
<dbReference type="NCBIfam" id="TIGR00508">
    <property type="entry name" value="bioA"/>
    <property type="match status" value="1"/>
</dbReference>
<comment type="subcellular location">
    <subcellularLocation>
        <location evidence="9">Cytoplasm</location>
    </subcellularLocation>
</comment>
<dbReference type="InterPro" id="IPR015424">
    <property type="entry name" value="PyrdxlP-dep_Trfase"/>
</dbReference>
<dbReference type="InterPro" id="IPR015422">
    <property type="entry name" value="PyrdxlP-dep_Trfase_small"/>
</dbReference>
<dbReference type="Gene3D" id="3.40.640.10">
    <property type="entry name" value="Type I PLP-dependent aspartate aminotransferase-like (Major domain)"/>
    <property type="match status" value="1"/>
</dbReference>
<dbReference type="EC" id="2.6.1.62" evidence="9"/>
<comment type="cofactor">
    <cofactor evidence="1 9">
        <name>pyridoxal 5'-phosphate</name>
        <dbReference type="ChEBI" id="CHEBI:597326"/>
    </cofactor>
</comment>
<feature type="binding site" evidence="9">
    <location>
        <position position="414"/>
    </location>
    <ligand>
        <name>substrate</name>
    </ligand>
</feature>
<dbReference type="EMBL" id="BJMU01000001">
    <property type="protein sequence ID" value="GEB81730.1"/>
    <property type="molecule type" value="Genomic_DNA"/>
</dbReference>
<dbReference type="UniPathway" id="UPA00078">
    <property type="reaction ID" value="UER00160"/>
</dbReference>
<dbReference type="GO" id="GO:0030170">
    <property type="term" value="F:pyridoxal phosphate binding"/>
    <property type="evidence" value="ECO:0007669"/>
    <property type="project" value="UniProtKB-UniRule"/>
</dbReference>
<comment type="pathway">
    <text evidence="2 9">Cofactor biosynthesis; biotin biosynthesis; 7,8-diaminononanoate from 8-amino-7-oxononanoate (SAM route): step 1/1.</text>
</comment>
<evidence type="ECO:0000256" key="4">
    <source>
        <dbReference type="ARBA" id="ARBA00022679"/>
    </source>
</evidence>
<dbReference type="PANTHER" id="PTHR42684">
    <property type="entry name" value="ADENOSYLMETHIONINE-8-AMINO-7-OXONONANOATE AMINOTRANSFERASE"/>
    <property type="match status" value="1"/>
</dbReference>
<organism evidence="11 12">
    <name type="scientific">Acetobacter orleanensis</name>
    <dbReference type="NCBI Taxonomy" id="104099"/>
    <lineage>
        <taxon>Bacteria</taxon>
        <taxon>Pseudomonadati</taxon>
        <taxon>Pseudomonadota</taxon>
        <taxon>Alphaproteobacteria</taxon>
        <taxon>Acetobacterales</taxon>
        <taxon>Acetobacteraceae</taxon>
        <taxon>Acetobacter</taxon>
    </lineage>
</organism>
<feature type="binding site" evidence="9">
    <location>
        <begin position="331"/>
        <end position="332"/>
    </location>
    <ligand>
        <name>pyridoxal 5'-phosphate</name>
        <dbReference type="ChEBI" id="CHEBI:597326"/>
    </ligand>
</feature>
<keyword evidence="7 9" id="KW-0663">Pyridoxal phosphate</keyword>
<dbReference type="Pfam" id="PF00202">
    <property type="entry name" value="Aminotran_3"/>
    <property type="match status" value="1"/>
</dbReference>
<feature type="modified residue" description="N6-(pyridoxal phosphate)lysine" evidence="9">
    <location>
        <position position="296"/>
    </location>
</feature>
<name>A0A4Y3TLA1_9PROT</name>
<protein>
    <recommendedName>
        <fullName evidence="9">Adenosylmethionine-8-amino-7-oxononanoate aminotransferase</fullName>
        <ecNumber evidence="9">2.6.1.62</ecNumber>
    </recommendedName>
    <alternativeName>
        <fullName evidence="9">7,8-diamino-pelargonic acid aminotransferase</fullName>
        <shortName evidence="9">DAPA AT</shortName>
        <shortName evidence="9">DAPA aminotransferase</shortName>
    </alternativeName>
    <alternativeName>
        <fullName evidence="9">7,8-diaminononanoate synthase</fullName>
        <shortName evidence="9">DANS</shortName>
    </alternativeName>
    <alternativeName>
        <fullName evidence="9">Diaminopelargonic acid synthase</fullName>
    </alternativeName>
</protein>
<proteinExistence type="inferred from homology"/>
<accession>A0A4Y3TLA1</accession>
<comment type="catalytic activity">
    <reaction evidence="8 9">
        <text>(8S)-8-amino-7-oxononanoate + S-adenosyl-L-methionine = S-adenosyl-4-methylsulfanyl-2-oxobutanoate + (7R,8S)-7,8-diammoniononanoate</text>
        <dbReference type="Rhea" id="RHEA:16861"/>
        <dbReference type="ChEBI" id="CHEBI:16490"/>
        <dbReference type="ChEBI" id="CHEBI:59789"/>
        <dbReference type="ChEBI" id="CHEBI:149468"/>
        <dbReference type="ChEBI" id="CHEBI:149469"/>
        <dbReference type="EC" id="2.6.1.62"/>
    </reaction>
</comment>
<comment type="caution">
    <text evidence="11">The sequence shown here is derived from an EMBL/GenBank/DDBJ whole genome shotgun (WGS) entry which is preliminary data.</text>
</comment>
<keyword evidence="3 9" id="KW-0032">Aminotransferase</keyword>
<feature type="binding site" evidence="9">
    <location>
        <position position="80"/>
    </location>
    <ligand>
        <name>substrate</name>
    </ligand>
</feature>
<feature type="binding site" evidence="9">
    <location>
        <position position="173"/>
    </location>
    <ligand>
        <name>substrate</name>
    </ligand>
</feature>
<evidence type="ECO:0000256" key="5">
    <source>
        <dbReference type="ARBA" id="ARBA00022691"/>
    </source>
</evidence>
<dbReference type="STRING" id="104099.AD949_12350"/>
<dbReference type="FunFam" id="3.40.640.10:FF:000004">
    <property type="entry name" value="Acetylornithine aminotransferase"/>
    <property type="match status" value="1"/>
</dbReference>
<evidence type="ECO:0000256" key="1">
    <source>
        <dbReference type="ARBA" id="ARBA00001933"/>
    </source>
</evidence>
<dbReference type="PANTHER" id="PTHR42684:SF17">
    <property type="entry name" value="ADENOSYLMETHIONINE-8-AMINO-7-OXONONANOATE AMINOTRANSFERASE"/>
    <property type="match status" value="1"/>
</dbReference>
<dbReference type="CDD" id="cd00610">
    <property type="entry name" value="OAT_like"/>
    <property type="match status" value="1"/>
</dbReference>
<dbReference type="InterPro" id="IPR015421">
    <property type="entry name" value="PyrdxlP-dep_Trfase_major"/>
</dbReference>
<sequence>MSAPPNPITPPLPVLPQHPEPHVSPRTSANPDWYTQGVPHIWLPYSQMKTAPAPLAAQSTQNARITLTDGRELVDGVAAWWTACHGYNHPHIRAAVAAQLATMPHVMFGGMVHEPALRLASRLCAMLPGDLDRVFFTDSGSVAVEVAMKMAIQYRLNTGEPKRTKMLAFKGGYHGDTLATMAVCDPEEGMHHLYGDVLANHIIAPLPQDEASEAAFFQLLDDHAHELTAILTEPLVQGAGGMLFHTPAVLRTLREAADRYGLLLILDEIFTGFGRTGTMFACEQAGIVPDIITLSKALTGGTMALAATIARPHVYDAFLSDNPEHALMHGPTFMANALACASANASLDLFETEPRLEQVAAIEAHLKKNLERCRTLPGVKDVRVLGAIGVVELEKIDNPDALRQRFIAENVWIRPFRSIVYLTPAFTIPEDDLTALTDAIYRVLSTDK</sequence>